<comment type="caution">
    <text evidence="1">The sequence shown here is derived from an EMBL/GenBank/DDBJ whole genome shotgun (WGS) entry which is preliminary data.</text>
</comment>
<protein>
    <submittedName>
        <fullName evidence="1">Uncharacterized protein</fullName>
    </submittedName>
</protein>
<dbReference type="AlphaFoldDB" id="A0A829GJI9"/>
<proteinExistence type="predicted"/>
<name>A0A829GJI9_LACPA</name>
<accession>A0A829GJI9</accession>
<dbReference type="Proteomes" id="UP000014316">
    <property type="component" value="Unassembled WGS sequence"/>
</dbReference>
<evidence type="ECO:0000313" key="1">
    <source>
        <dbReference type="EMBL" id="EPC57505.1"/>
    </source>
</evidence>
<evidence type="ECO:0000313" key="2">
    <source>
        <dbReference type="Proteomes" id="UP000014316"/>
    </source>
</evidence>
<sequence length="22" mass="2477">GIYAVKVKVGTTWYLGMAVHWP</sequence>
<gene>
    <name evidence="1" type="ORF">Lpp123_03269</name>
</gene>
<dbReference type="EMBL" id="ANJW01000190">
    <property type="protein sequence ID" value="EPC57505.1"/>
    <property type="molecule type" value="Genomic_DNA"/>
</dbReference>
<feature type="non-terminal residue" evidence="1">
    <location>
        <position position="1"/>
    </location>
</feature>
<organism evidence="1 2">
    <name type="scientific">Lacticaseibacillus paracasei subsp. paracasei Lpp123</name>
    <dbReference type="NCBI Taxonomy" id="1256201"/>
    <lineage>
        <taxon>Bacteria</taxon>
        <taxon>Bacillati</taxon>
        <taxon>Bacillota</taxon>
        <taxon>Bacilli</taxon>
        <taxon>Lactobacillales</taxon>
        <taxon>Lactobacillaceae</taxon>
        <taxon>Lacticaseibacillus</taxon>
    </lineage>
</organism>
<reference evidence="1 2" key="1">
    <citation type="journal article" date="2013" name="PLoS ONE">
        <title>Lactobacillus paracasei comparative genomics: towards species pan-genome definition and exploitation of diversity.</title>
        <authorList>
            <person name="Smokvina T."/>
            <person name="Wels M."/>
            <person name="Polka J."/>
            <person name="Chervaux C."/>
            <person name="Brisse S."/>
            <person name="Boekhorst J."/>
            <person name="van Hylckama Vlieg J.E."/>
            <person name="Siezen R.J."/>
        </authorList>
    </citation>
    <scope>NUCLEOTIDE SEQUENCE [LARGE SCALE GENOMIC DNA]</scope>
    <source>
        <strain evidence="1 2">Lpp123</strain>
    </source>
</reference>